<proteinExistence type="predicted"/>
<dbReference type="InterPro" id="IPR058580">
    <property type="entry name" value="DUF2828"/>
</dbReference>
<evidence type="ECO:0000259" key="1">
    <source>
        <dbReference type="Pfam" id="PF11443"/>
    </source>
</evidence>
<protein>
    <recommendedName>
        <fullName evidence="1">DUF2828 domain-containing protein</fullName>
    </recommendedName>
</protein>
<reference evidence="2 3" key="1">
    <citation type="journal article" date="2019" name="G3 (Bethesda)">
        <title>Sequencing of a Wild Apple (Malus baccata) Genome Unravels the Differences Between Cultivated and Wild Apple Species Regarding Disease Resistance and Cold Tolerance.</title>
        <authorList>
            <person name="Chen X."/>
        </authorList>
    </citation>
    <scope>NUCLEOTIDE SEQUENCE [LARGE SCALE GENOMIC DNA]</scope>
    <source>
        <strain evidence="3">cv. Shandingzi</strain>
        <tissue evidence="2">Leaves</tissue>
    </source>
</reference>
<dbReference type="Proteomes" id="UP000315295">
    <property type="component" value="Unassembled WGS sequence"/>
</dbReference>
<dbReference type="STRING" id="106549.A0A540LEP5"/>
<organism evidence="2 3">
    <name type="scientific">Malus baccata</name>
    <name type="common">Siberian crab apple</name>
    <name type="synonym">Pyrus baccata</name>
    <dbReference type="NCBI Taxonomy" id="106549"/>
    <lineage>
        <taxon>Eukaryota</taxon>
        <taxon>Viridiplantae</taxon>
        <taxon>Streptophyta</taxon>
        <taxon>Embryophyta</taxon>
        <taxon>Tracheophyta</taxon>
        <taxon>Spermatophyta</taxon>
        <taxon>Magnoliopsida</taxon>
        <taxon>eudicotyledons</taxon>
        <taxon>Gunneridae</taxon>
        <taxon>Pentapetalae</taxon>
        <taxon>rosids</taxon>
        <taxon>fabids</taxon>
        <taxon>Rosales</taxon>
        <taxon>Rosaceae</taxon>
        <taxon>Amygdaloideae</taxon>
        <taxon>Maleae</taxon>
        <taxon>Malus</taxon>
    </lineage>
</organism>
<dbReference type="AlphaFoldDB" id="A0A540LEP5"/>
<name>A0A540LEP5_MALBA</name>
<sequence length="265" mass="30475">MAPHATFVCPPELKPSRHPFVDPDFKKATVMTRINMMKPLNPIPVMGLSTRNRSDSIQVLAAKTSEPSSVDGRFIMVNPALTYFSTRTLRRHVVWSHGKYYSDETFCTVMSWLHQNRPKTLASNMGSIARLFVNFYQFINLLSAHLVLKEERQVHYRGSSLIIMGKQDDIEDYDVEGQDLKQKVVQRCQNDPDYRFLHEFISDLFAESFKPNIEKLKQSNISDLDHDEYYCTERTDAAVNCLSMGTNFGDPTLLLESIAKKVFPR</sequence>
<dbReference type="EMBL" id="VIEB01000614">
    <property type="protein sequence ID" value="TQD84953.1"/>
    <property type="molecule type" value="Genomic_DNA"/>
</dbReference>
<dbReference type="Pfam" id="PF11443">
    <property type="entry name" value="DUF2828"/>
    <property type="match status" value="1"/>
</dbReference>
<evidence type="ECO:0000313" key="2">
    <source>
        <dbReference type="EMBL" id="TQD84953.1"/>
    </source>
</evidence>
<evidence type="ECO:0000313" key="3">
    <source>
        <dbReference type="Proteomes" id="UP000315295"/>
    </source>
</evidence>
<accession>A0A540LEP5</accession>
<gene>
    <name evidence="2" type="ORF">C1H46_029469</name>
</gene>
<dbReference type="PANTHER" id="PTHR31373:SF17">
    <property type="entry name" value="OS06G0652100 PROTEIN"/>
    <property type="match status" value="1"/>
</dbReference>
<feature type="domain" description="DUF2828" evidence="1">
    <location>
        <begin position="176"/>
        <end position="265"/>
    </location>
</feature>
<comment type="caution">
    <text evidence="2">The sequence shown here is derived from an EMBL/GenBank/DDBJ whole genome shotgun (WGS) entry which is preliminary data.</text>
</comment>
<keyword evidence="3" id="KW-1185">Reference proteome</keyword>
<dbReference type="PANTHER" id="PTHR31373">
    <property type="entry name" value="OS06G0652100 PROTEIN"/>
    <property type="match status" value="1"/>
</dbReference>
<dbReference type="InterPro" id="IPR011205">
    <property type="entry name" value="UCP015417_vWA"/>
</dbReference>